<comment type="similarity">
    <text evidence="1">Belongs to the glycosyl hydrolase 13 family.</text>
</comment>
<dbReference type="Gene3D" id="3.90.400.10">
    <property type="entry name" value="Oligo-1,6-glucosidase, Domain 2"/>
    <property type="match status" value="1"/>
</dbReference>
<evidence type="ECO:0000256" key="3">
    <source>
        <dbReference type="ARBA" id="ARBA00023295"/>
    </source>
</evidence>
<reference evidence="6 7" key="1">
    <citation type="submission" date="2019-03" db="EMBL/GenBank/DDBJ databases">
        <title>Genomic Encyclopedia of Type Strains, Phase IV (KMG-IV): sequencing the most valuable type-strain genomes for metagenomic binning, comparative biology and taxonomic classification.</title>
        <authorList>
            <person name="Goeker M."/>
        </authorList>
    </citation>
    <scope>NUCLEOTIDE SEQUENCE [LARGE SCALE GENOMIC DNA]</scope>
    <source>
        <strain evidence="6 7">DSM 29487</strain>
    </source>
</reference>
<keyword evidence="7" id="KW-1185">Reference proteome</keyword>
<dbReference type="Pfam" id="PF23915">
    <property type="entry name" value="SusG_C"/>
    <property type="match status" value="1"/>
</dbReference>
<dbReference type="NCBIfam" id="NF008183">
    <property type="entry name" value="PRK10933.1"/>
    <property type="match status" value="1"/>
</dbReference>
<organism evidence="6 7">
    <name type="scientific">Longibaculum muris</name>
    <dbReference type="NCBI Taxonomy" id="1796628"/>
    <lineage>
        <taxon>Bacteria</taxon>
        <taxon>Bacillati</taxon>
        <taxon>Bacillota</taxon>
        <taxon>Erysipelotrichia</taxon>
        <taxon>Erysipelotrichales</taxon>
        <taxon>Coprobacillaceae</taxon>
        <taxon>Longibaculum</taxon>
    </lineage>
</organism>
<evidence type="ECO:0000313" key="6">
    <source>
        <dbReference type="EMBL" id="TCW00777.1"/>
    </source>
</evidence>
<dbReference type="PANTHER" id="PTHR10357:SF217">
    <property type="entry name" value="TREHALOSE-6-PHOSPHATE HYDROLASE"/>
    <property type="match status" value="1"/>
</dbReference>
<dbReference type="InterPro" id="IPR017853">
    <property type="entry name" value="GH"/>
</dbReference>
<dbReference type="NCBIfam" id="TIGR02403">
    <property type="entry name" value="trehalose_treC"/>
    <property type="match status" value="1"/>
</dbReference>
<keyword evidence="3" id="KW-0326">Glycosidase</keyword>
<dbReference type="InterPro" id="IPR056300">
    <property type="entry name" value="SusG-like_C"/>
</dbReference>
<dbReference type="PANTHER" id="PTHR10357">
    <property type="entry name" value="ALPHA-AMYLASE FAMILY MEMBER"/>
    <property type="match status" value="1"/>
</dbReference>
<dbReference type="SMART" id="SM00642">
    <property type="entry name" value="Aamy"/>
    <property type="match status" value="1"/>
</dbReference>
<dbReference type="SUPFAM" id="SSF51011">
    <property type="entry name" value="Glycosyl hydrolase domain"/>
    <property type="match status" value="1"/>
</dbReference>
<dbReference type="Pfam" id="PF00128">
    <property type="entry name" value="Alpha-amylase"/>
    <property type="match status" value="1"/>
</dbReference>
<dbReference type="EMBL" id="SMCQ01000006">
    <property type="protein sequence ID" value="TCW00777.1"/>
    <property type="molecule type" value="Genomic_DNA"/>
</dbReference>
<dbReference type="GO" id="GO:0004556">
    <property type="term" value="F:alpha-amylase activity"/>
    <property type="evidence" value="ECO:0007669"/>
    <property type="project" value="TreeGrafter"/>
</dbReference>
<dbReference type="FunFam" id="3.20.20.80:FF:000014">
    <property type="entry name" value="Alpha,alpha-phosphotrehalase"/>
    <property type="match status" value="1"/>
</dbReference>
<dbReference type="GO" id="GO:0005993">
    <property type="term" value="P:trehalose catabolic process"/>
    <property type="evidence" value="ECO:0007669"/>
    <property type="project" value="InterPro"/>
</dbReference>
<dbReference type="EC" id="3.2.1.93" evidence="4"/>
<dbReference type="InterPro" id="IPR013780">
    <property type="entry name" value="Glyco_hydro_b"/>
</dbReference>
<dbReference type="AlphaFoldDB" id="A0A4R3Z9B0"/>
<dbReference type="GeneID" id="98915074"/>
<dbReference type="Gene3D" id="2.60.40.1180">
    <property type="entry name" value="Golgi alpha-mannosidase II"/>
    <property type="match status" value="1"/>
</dbReference>
<dbReference type="InterPro" id="IPR012769">
    <property type="entry name" value="Trehalose_TreC"/>
</dbReference>
<dbReference type="GO" id="GO:0008788">
    <property type="term" value="F:alpha,alpha-phosphotrehalase activity"/>
    <property type="evidence" value="ECO:0007669"/>
    <property type="project" value="UniProtKB-UniRule"/>
</dbReference>
<name>A0A4R3Z9B0_9FIRM</name>
<proteinExistence type="inferred from homology"/>
<dbReference type="InterPro" id="IPR006047">
    <property type="entry name" value="GH13_cat_dom"/>
</dbReference>
<evidence type="ECO:0000256" key="1">
    <source>
        <dbReference type="ARBA" id="ARBA00008061"/>
    </source>
</evidence>
<dbReference type="RefSeq" id="WP_066446909.1">
    <property type="nucleotide sequence ID" value="NZ_JANKBF010000004.1"/>
</dbReference>
<evidence type="ECO:0000256" key="2">
    <source>
        <dbReference type="ARBA" id="ARBA00022801"/>
    </source>
</evidence>
<comment type="caution">
    <text evidence="6">The sequence shown here is derived from an EMBL/GenBank/DDBJ whole genome shotgun (WGS) entry which is preliminary data.</text>
</comment>
<evidence type="ECO:0000313" key="7">
    <source>
        <dbReference type="Proteomes" id="UP000295515"/>
    </source>
</evidence>
<dbReference type="Gene3D" id="3.20.20.80">
    <property type="entry name" value="Glycosidases"/>
    <property type="match status" value="1"/>
</dbReference>
<dbReference type="FunFam" id="3.90.400.10:FF:000002">
    <property type="entry name" value="Sucrose isomerase"/>
    <property type="match status" value="1"/>
</dbReference>
<evidence type="ECO:0000256" key="4">
    <source>
        <dbReference type="NCBIfam" id="TIGR02403"/>
    </source>
</evidence>
<feature type="domain" description="Glycosyl hydrolase family 13 catalytic" evidence="5">
    <location>
        <begin position="11"/>
        <end position="411"/>
    </location>
</feature>
<dbReference type="Proteomes" id="UP000295515">
    <property type="component" value="Unassembled WGS sequence"/>
</dbReference>
<dbReference type="GO" id="GO:0005737">
    <property type="term" value="C:cytoplasm"/>
    <property type="evidence" value="ECO:0007669"/>
    <property type="project" value="UniProtKB-UniRule"/>
</dbReference>
<evidence type="ECO:0000259" key="5">
    <source>
        <dbReference type="SMART" id="SM00642"/>
    </source>
</evidence>
<keyword evidence="2 6" id="KW-0378">Hydrolase</keyword>
<accession>A0A4R3Z9B0</accession>
<dbReference type="InterPro" id="IPR045857">
    <property type="entry name" value="O16G_dom_2"/>
</dbReference>
<gene>
    <name evidence="6" type="ORF">EDD60_106119</name>
</gene>
<protein>
    <recommendedName>
        <fullName evidence="4">Alpha,alpha-phosphotrehalase</fullName>
        <ecNumber evidence="4">3.2.1.93</ecNumber>
    </recommendedName>
</protein>
<sequence>MSNFKNKVIYQIYPKSFNDTNHDGIGDINGIIEKLDYLKELGIDMIWMCPIFASPQRDSGYDIKDYYQIDPIFGTMDDLDHLIAEAQKRNISLMFDMVFNHTSTEHQWFQEALKGNGKYKNYYFFKKGKDGQLPTNWDSKFGGKAWKYVPEFDEYYLHLYDEKQADLNWQNEEVRNELIKVINFWLQKGIRGFRFDVINNIDKRSFEDSPDGLGKQFYCDQPKVHDYLHELNVNSFGKVNDCITVGEMSATSVENCIGYTNPANQELDMVFSFHHLKVDYVNKEKWTSMPFDFNEFKDLLHTWQVKMQEGNGWNAVFLNCHDQPRSVSRFGNDQQYRKESAKMLASTIHMMRGTPYIYQGEEIGMTNHYFTDINQYRDVESINAYHILKDKGLPEKEIHKILQEKSRDNSRTPMQWNSTINGGFSDVTPWLQVNDNYQTINVENDLNDSDSIFKYYQKLIRLRKEYQIISEGMYEPLFIDHPSIFAYKRYYQNEELIVLNNFYAEDTFIDIQGIEEYQILLSNYHEQDLKNHLKLRPYESLVLYKK</sequence>
<dbReference type="CDD" id="cd11333">
    <property type="entry name" value="AmyAc_SI_OligoGlu_DGase"/>
    <property type="match status" value="1"/>
</dbReference>
<dbReference type="SUPFAM" id="SSF51445">
    <property type="entry name" value="(Trans)glycosidases"/>
    <property type="match status" value="1"/>
</dbReference>